<dbReference type="EMBL" id="JAVFWL010000001">
    <property type="protein sequence ID" value="KAK6726099.1"/>
    <property type="molecule type" value="Genomic_DNA"/>
</dbReference>
<sequence>MMQARKTKHDVIGLTETRRRHPHTAVYETGELFLGTCDSRGVGGVEVLVITSIAKIIDSFEQLSTRIGRLRMGRCGPTAALNILVDVTRWRGP</sequence>
<evidence type="ECO:0000313" key="1">
    <source>
        <dbReference type="EMBL" id="KAK6726099.1"/>
    </source>
</evidence>
<proteinExistence type="predicted"/>
<keyword evidence="2" id="KW-1185">Reference proteome</keyword>
<comment type="caution">
    <text evidence="1">The sequence shown here is derived from an EMBL/GenBank/DDBJ whole genome shotgun (WGS) entry which is preliminary data.</text>
</comment>
<dbReference type="Proteomes" id="UP001303046">
    <property type="component" value="Unassembled WGS sequence"/>
</dbReference>
<reference evidence="1 2" key="1">
    <citation type="submission" date="2023-08" db="EMBL/GenBank/DDBJ databases">
        <title>A Necator americanus chromosomal reference genome.</title>
        <authorList>
            <person name="Ilik V."/>
            <person name="Petrzelkova K.J."/>
            <person name="Pardy F."/>
            <person name="Fuh T."/>
            <person name="Niatou-Singa F.S."/>
            <person name="Gouil Q."/>
            <person name="Baker L."/>
            <person name="Ritchie M.E."/>
            <person name="Jex A.R."/>
            <person name="Gazzola D."/>
            <person name="Li H."/>
            <person name="Toshio Fujiwara R."/>
            <person name="Zhan B."/>
            <person name="Aroian R.V."/>
            <person name="Pafco B."/>
            <person name="Schwarz E.M."/>
        </authorList>
    </citation>
    <scope>NUCLEOTIDE SEQUENCE [LARGE SCALE GENOMIC DNA]</scope>
    <source>
        <strain evidence="1 2">Aroian</strain>
        <tissue evidence="1">Whole animal</tissue>
    </source>
</reference>
<accession>A0ABR1BHZ0</accession>
<protein>
    <submittedName>
        <fullName evidence="1">Uncharacterized protein</fullName>
    </submittedName>
</protein>
<gene>
    <name evidence="1" type="primary">Necator_chrI.g541</name>
    <name evidence="1" type="ORF">RB195_004419</name>
</gene>
<evidence type="ECO:0000313" key="2">
    <source>
        <dbReference type="Proteomes" id="UP001303046"/>
    </source>
</evidence>
<name>A0ABR1BHZ0_NECAM</name>
<organism evidence="1 2">
    <name type="scientific">Necator americanus</name>
    <name type="common">Human hookworm</name>
    <dbReference type="NCBI Taxonomy" id="51031"/>
    <lineage>
        <taxon>Eukaryota</taxon>
        <taxon>Metazoa</taxon>
        <taxon>Ecdysozoa</taxon>
        <taxon>Nematoda</taxon>
        <taxon>Chromadorea</taxon>
        <taxon>Rhabditida</taxon>
        <taxon>Rhabditina</taxon>
        <taxon>Rhabditomorpha</taxon>
        <taxon>Strongyloidea</taxon>
        <taxon>Ancylostomatidae</taxon>
        <taxon>Bunostominae</taxon>
        <taxon>Necator</taxon>
    </lineage>
</organism>